<feature type="non-terminal residue" evidence="2">
    <location>
        <position position="1"/>
    </location>
</feature>
<name>A0A8H6HAK4_9AGAR</name>
<dbReference type="InterPro" id="IPR041457">
    <property type="entry name" value="CxC2_KDZ-assoc"/>
</dbReference>
<evidence type="ECO:0000259" key="1">
    <source>
        <dbReference type="Pfam" id="PF18803"/>
    </source>
</evidence>
<dbReference type="EMBL" id="JACGCI010000180">
    <property type="protein sequence ID" value="KAF6742587.1"/>
    <property type="molecule type" value="Genomic_DNA"/>
</dbReference>
<dbReference type="OrthoDB" id="3235114at2759"/>
<keyword evidence="3" id="KW-1185">Reference proteome</keyword>
<proteinExistence type="predicted"/>
<sequence>DKAMHEWVKHIDMYLRYLITLEGRGRDPPKSCPRCATGRDADFQCLCCDNVGMMCAECAVSTHHALPLHRIQKWNGNFFIKVSLKSLGLRIQLGHTPGERCPKPETAWGDDFIILDMDGVHSVGVDYCSCGASPLTQPQQLLERRLYPATTVNPKSAATFRLLELFEILQYESKVSPYELYNMISRLTDNTGIGSAKDRYPSFLRMVHEWRHLKLLKRNQRGHDPHRGAAETEEGECAILCPPCPHPGINMPEGWEDEPEETRYVPLLYYSCFSVNSHIIDISMLST</sequence>
<protein>
    <recommendedName>
        <fullName evidence="1">CxC2-like cysteine cluster KDZ transposase-associated domain-containing protein</fullName>
    </recommendedName>
</protein>
<reference evidence="2 3" key="1">
    <citation type="submission" date="2020-07" db="EMBL/GenBank/DDBJ databases">
        <title>Comparative genomics of pyrophilous fungi reveals a link between fire events and developmental genes.</title>
        <authorList>
            <consortium name="DOE Joint Genome Institute"/>
            <person name="Steindorff A.S."/>
            <person name="Carver A."/>
            <person name="Calhoun S."/>
            <person name="Stillman K."/>
            <person name="Liu H."/>
            <person name="Lipzen A."/>
            <person name="Pangilinan J."/>
            <person name="Labutti K."/>
            <person name="Bruns T.D."/>
            <person name="Grigoriev I.V."/>
        </authorList>
    </citation>
    <scope>NUCLEOTIDE SEQUENCE [LARGE SCALE GENOMIC DNA]</scope>
    <source>
        <strain evidence="2 3">CBS 144469</strain>
    </source>
</reference>
<dbReference type="Pfam" id="PF18803">
    <property type="entry name" value="CxC2"/>
    <property type="match status" value="1"/>
</dbReference>
<comment type="caution">
    <text evidence="2">The sequence shown here is derived from an EMBL/GenBank/DDBJ whole genome shotgun (WGS) entry which is preliminary data.</text>
</comment>
<evidence type="ECO:0000313" key="3">
    <source>
        <dbReference type="Proteomes" id="UP000521943"/>
    </source>
</evidence>
<gene>
    <name evidence="2" type="ORF">DFP72DRAFT_830358</name>
</gene>
<organism evidence="2 3">
    <name type="scientific">Ephemerocybe angulata</name>
    <dbReference type="NCBI Taxonomy" id="980116"/>
    <lineage>
        <taxon>Eukaryota</taxon>
        <taxon>Fungi</taxon>
        <taxon>Dikarya</taxon>
        <taxon>Basidiomycota</taxon>
        <taxon>Agaricomycotina</taxon>
        <taxon>Agaricomycetes</taxon>
        <taxon>Agaricomycetidae</taxon>
        <taxon>Agaricales</taxon>
        <taxon>Agaricineae</taxon>
        <taxon>Psathyrellaceae</taxon>
        <taxon>Ephemerocybe</taxon>
    </lineage>
</organism>
<evidence type="ECO:0000313" key="2">
    <source>
        <dbReference type="EMBL" id="KAF6742587.1"/>
    </source>
</evidence>
<dbReference type="AlphaFoldDB" id="A0A8H6HAK4"/>
<accession>A0A8H6HAK4</accession>
<feature type="domain" description="CxC2-like cysteine cluster KDZ transposase-associated" evidence="1">
    <location>
        <begin position="84"/>
        <end position="192"/>
    </location>
</feature>
<dbReference type="Proteomes" id="UP000521943">
    <property type="component" value="Unassembled WGS sequence"/>
</dbReference>